<dbReference type="Proteomes" id="UP000244890">
    <property type="component" value="Chromosome"/>
</dbReference>
<dbReference type="GO" id="GO:0008360">
    <property type="term" value="P:regulation of cell shape"/>
    <property type="evidence" value="ECO:0007669"/>
    <property type="project" value="InterPro"/>
</dbReference>
<comment type="subcellular location">
    <subcellularLocation>
        <location evidence="1">Cytoplasm</location>
    </subcellularLocation>
</comment>
<dbReference type="GO" id="GO:0005737">
    <property type="term" value="C:cytoplasm"/>
    <property type="evidence" value="ECO:0007669"/>
    <property type="project" value="UniProtKB-SubCell"/>
</dbReference>
<dbReference type="Gene3D" id="3.90.190.20">
    <property type="entry name" value="Mur ligase, C-terminal domain"/>
    <property type="match status" value="1"/>
</dbReference>
<reference evidence="8 9" key="1">
    <citation type="submission" date="2017-06" db="EMBL/GenBank/DDBJ databases">
        <title>Complete genome of Helicobacter apodemus.</title>
        <authorList>
            <person name="Cho S."/>
        </authorList>
    </citation>
    <scope>NUCLEOTIDE SEQUENCE [LARGE SCALE GENOMIC DNA]</scope>
    <source>
        <strain evidence="9">SNUVETPUB-15-01</strain>
    </source>
</reference>
<dbReference type="GO" id="GO:0009252">
    <property type="term" value="P:peptidoglycan biosynthetic process"/>
    <property type="evidence" value="ECO:0007669"/>
    <property type="project" value="UniProtKB-UniPathway"/>
</dbReference>
<keyword evidence="3" id="KW-0963">Cytoplasm</keyword>
<evidence type="ECO:0000256" key="6">
    <source>
        <dbReference type="ARBA" id="ARBA00022840"/>
    </source>
</evidence>
<dbReference type="KEGG" id="had:CDV25_06790"/>
<dbReference type="InterPro" id="IPR036615">
    <property type="entry name" value="Mur_ligase_C_dom_sf"/>
</dbReference>
<dbReference type="InterPro" id="IPR013221">
    <property type="entry name" value="Mur_ligase_cen"/>
</dbReference>
<protein>
    <submittedName>
        <fullName evidence="8">UDP-N-acetylmuramoyl-L-alanine--D-glutamate ligase</fullName>
    </submittedName>
</protein>
<dbReference type="NCBIfam" id="TIGR01087">
    <property type="entry name" value="murD"/>
    <property type="match status" value="1"/>
</dbReference>
<gene>
    <name evidence="8" type="ORF">CDV25_06790</name>
</gene>
<dbReference type="PANTHER" id="PTHR43692:SF1">
    <property type="entry name" value="UDP-N-ACETYLMURAMOYLALANINE--D-GLUTAMATE LIGASE"/>
    <property type="match status" value="1"/>
</dbReference>
<organism evidence="8 9">
    <name type="scientific">Helicobacter apodemus</name>
    <dbReference type="NCBI Taxonomy" id="135569"/>
    <lineage>
        <taxon>Bacteria</taxon>
        <taxon>Pseudomonadati</taxon>
        <taxon>Campylobacterota</taxon>
        <taxon>Epsilonproteobacteria</taxon>
        <taxon>Campylobacterales</taxon>
        <taxon>Helicobacteraceae</taxon>
        <taxon>Helicobacter</taxon>
    </lineage>
</organism>
<dbReference type="GO" id="GO:0051301">
    <property type="term" value="P:cell division"/>
    <property type="evidence" value="ECO:0007669"/>
    <property type="project" value="InterPro"/>
</dbReference>
<dbReference type="SUPFAM" id="SSF53623">
    <property type="entry name" value="MurD-like peptide ligases, catalytic domain"/>
    <property type="match status" value="1"/>
</dbReference>
<accession>A0A2U8FE19</accession>
<evidence type="ECO:0000256" key="5">
    <source>
        <dbReference type="ARBA" id="ARBA00022741"/>
    </source>
</evidence>
<dbReference type="EMBL" id="CP021886">
    <property type="protein sequence ID" value="AWI34501.1"/>
    <property type="molecule type" value="Genomic_DNA"/>
</dbReference>
<evidence type="ECO:0000259" key="7">
    <source>
        <dbReference type="Pfam" id="PF08245"/>
    </source>
</evidence>
<feature type="domain" description="Mur ligase central" evidence="7">
    <location>
        <begin position="93"/>
        <end position="196"/>
    </location>
</feature>
<dbReference type="OrthoDB" id="9809796at2"/>
<evidence type="ECO:0000313" key="8">
    <source>
        <dbReference type="EMBL" id="AWI34501.1"/>
    </source>
</evidence>
<keyword evidence="6" id="KW-0067">ATP-binding</keyword>
<keyword evidence="5" id="KW-0547">Nucleotide-binding</keyword>
<dbReference type="RefSeq" id="WP_108911313.1">
    <property type="nucleotide sequence ID" value="NZ_CP021886.1"/>
</dbReference>
<dbReference type="AlphaFoldDB" id="A0A2U8FE19"/>
<evidence type="ECO:0000256" key="3">
    <source>
        <dbReference type="ARBA" id="ARBA00022490"/>
    </source>
</evidence>
<evidence type="ECO:0000313" key="9">
    <source>
        <dbReference type="Proteomes" id="UP000244890"/>
    </source>
</evidence>
<sequence length="403" mass="45152">MLILLGFGLTNQAIARKFSPCFIFDDNFKEESQDRFGNTLLPPCRLLEVLEKYPNAKVVTSPGIPPNNPLITASHPMSEYDFFSHCMPFSVWISGTNGKSTTTEMLTFLLAHKGAISGGNIGKPLADLSLNASIWVLETSSFTLHYTHRAKPNLYLLLPISEDHISWHSSYEDYIKDKLKPLLCLRDKEIAILPKVFENHSYAKNSLATLIFYEDSQSLAETFGIDTQRIAFKEPFLLDSLLALSATKILFDILDYDLLNTFKIGAHKIEEFYDGSHRLWVDDSKGTNVEATLEAIKCYEDKPLYLILGGDDKGADLTPLFVAMEDLEISLYAIGSNAEKIASLAKRYQKPCALCHTLENAVNAIKQNHNLQSVAMLSPAAASLDQFSSYKQRGERFKAYVLK</sequence>
<evidence type="ECO:0000256" key="2">
    <source>
        <dbReference type="ARBA" id="ARBA00004752"/>
    </source>
</evidence>
<evidence type="ECO:0000256" key="1">
    <source>
        <dbReference type="ARBA" id="ARBA00004496"/>
    </source>
</evidence>
<proteinExistence type="predicted"/>
<dbReference type="PANTHER" id="PTHR43692">
    <property type="entry name" value="UDP-N-ACETYLMURAMOYLALANINE--D-GLUTAMATE LIGASE"/>
    <property type="match status" value="1"/>
</dbReference>
<dbReference type="SUPFAM" id="SSF53244">
    <property type="entry name" value="MurD-like peptide ligases, peptide-binding domain"/>
    <property type="match status" value="1"/>
</dbReference>
<keyword evidence="4 8" id="KW-0436">Ligase</keyword>
<comment type="pathway">
    <text evidence="2">Cell wall biogenesis; peptidoglycan biosynthesis.</text>
</comment>
<dbReference type="Gene3D" id="3.40.1190.10">
    <property type="entry name" value="Mur-like, catalytic domain"/>
    <property type="match status" value="1"/>
</dbReference>
<evidence type="ECO:0000256" key="4">
    <source>
        <dbReference type="ARBA" id="ARBA00022598"/>
    </source>
</evidence>
<dbReference type="InterPro" id="IPR036565">
    <property type="entry name" value="Mur-like_cat_sf"/>
</dbReference>
<dbReference type="Pfam" id="PF08245">
    <property type="entry name" value="Mur_ligase_M"/>
    <property type="match status" value="1"/>
</dbReference>
<dbReference type="GO" id="GO:0005524">
    <property type="term" value="F:ATP binding"/>
    <property type="evidence" value="ECO:0007669"/>
    <property type="project" value="UniProtKB-KW"/>
</dbReference>
<dbReference type="GO" id="GO:0008764">
    <property type="term" value="F:UDP-N-acetylmuramoylalanine-D-glutamate ligase activity"/>
    <property type="evidence" value="ECO:0007669"/>
    <property type="project" value="InterPro"/>
</dbReference>
<dbReference type="UniPathway" id="UPA00219"/>
<dbReference type="InterPro" id="IPR005762">
    <property type="entry name" value="MurD"/>
</dbReference>
<name>A0A2U8FE19_9HELI</name>